<gene>
    <name evidence="1" type="ORF">K8V79_04970</name>
</gene>
<reference evidence="1" key="1">
    <citation type="journal article" date="2021" name="PeerJ">
        <title>Extensive microbial diversity within the chicken gut microbiome revealed by metagenomics and culture.</title>
        <authorList>
            <person name="Gilroy R."/>
            <person name="Ravi A."/>
            <person name="Getino M."/>
            <person name="Pursley I."/>
            <person name="Horton D.L."/>
            <person name="Alikhan N.F."/>
            <person name="Baker D."/>
            <person name="Gharbi K."/>
            <person name="Hall N."/>
            <person name="Watson M."/>
            <person name="Adriaenssens E.M."/>
            <person name="Foster-Nyarko E."/>
            <person name="Jarju S."/>
            <person name="Secka A."/>
            <person name="Antonio M."/>
            <person name="Oren A."/>
            <person name="Chaudhuri R.R."/>
            <person name="La Ragione R."/>
            <person name="Hildebrand F."/>
            <person name="Pallen M.J."/>
        </authorList>
    </citation>
    <scope>NUCLEOTIDE SEQUENCE</scope>
    <source>
        <strain evidence="1">CHK135-1449</strain>
    </source>
</reference>
<reference evidence="1" key="2">
    <citation type="submission" date="2021-09" db="EMBL/GenBank/DDBJ databases">
        <authorList>
            <person name="Gilroy R."/>
        </authorList>
    </citation>
    <scope>NUCLEOTIDE SEQUENCE</scope>
    <source>
        <strain evidence="1">CHK135-1449</strain>
    </source>
</reference>
<evidence type="ECO:0000313" key="1">
    <source>
        <dbReference type="EMBL" id="HJF27584.1"/>
    </source>
</evidence>
<proteinExistence type="predicted"/>
<sequence length="70" mass="7793">MQKKNIRLVTSADISELSLLINTAYRGQGGWTTESGIIQVTEKTEAYPIDQQVGKPLVQVHLVVLEKLLE</sequence>
<dbReference type="Proteomes" id="UP000787156">
    <property type="component" value="Unassembled WGS sequence"/>
</dbReference>
<organism evidence="1 2">
    <name type="scientific">Acinetobacter lwoffii</name>
    <dbReference type="NCBI Taxonomy" id="28090"/>
    <lineage>
        <taxon>Bacteria</taxon>
        <taxon>Pseudomonadati</taxon>
        <taxon>Pseudomonadota</taxon>
        <taxon>Gammaproteobacteria</taxon>
        <taxon>Moraxellales</taxon>
        <taxon>Moraxellaceae</taxon>
        <taxon>Acinetobacter</taxon>
    </lineage>
</organism>
<accession>A0A9D2URY3</accession>
<comment type="caution">
    <text evidence="1">The sequence shown here is derived from an EMBL/GenBank/DDBJ whole genome shotgun (WGS) entry which is preliminary data.</text>
</comment>
<evidence type="ECO:0000313" key="2">
    <source>
        <dbReference type="Proteomes" id="UP000787156"/>
    </source>
</evidence>
<dbReference type="AlphaFoldDB" id="A0A9D2URY3"/>
<name>A0A9D2URY3_ACILW</name>
<dbReference type="EMBL" id="DYWX01000049">
    <property type="protein sequence ID" value="HJF27584.1"/>
    <property type="molecule type" value="Genomic_DNA"/>
</dbReference>
<protein>
    <submittedName>
        <fullName evidence="1">Uncharacterized protein</fullName>
    </submittedName>
</protein>